<keyword evidence="3 5" id="KW-0560">Oxidoreductase</keyword>
<reference evidence="7" key="1">
    <citation type="journal article" date="2022" name="Front. Genet.">
        <title>Chromosome-Scale Assembly of the Dendrobium nobile Genome Provides Insights Into the Molecular Mechanism of the Biosynthesis of the Medicinal Active Ingredient of Dendrobium.</title>
        <authorList>
            <person name="Xu Q."/>
            <person name="Niu S.-C."/>
            <person name="Li K.-L."/>
            <person name="Zheng P.-J."/>
            <person name="Zhang X.-J."/>
            <person name="Jia Y."/>
            <person name="Liu Y."/>
            <person name="Niu Y.-X."/>
            <person name="Yu L.-H."/>
            <person name="Chen D.-F."/>
            <person name="Zhang G.-Q."/>
        </authorList>
    </citation>
    <scope>NUCLEOTIDE SEQUENCE</scope>
    <source>
        <tissue evidence="7">Leaf</tissue>
    </source>
</reference>
<dbReference type="GO" id="GO:0016491">
    <property type="term" value="F:oxidoreductase activity"/>
    <property type="evidence" value="ECO:0007669"/>
    <property type="project" value="UniProtKB-KW"/>
</dbReference>
<dbReference type="InterPro" id="IPR027443">
    <property type="entry name" value="IPNS-like_sf"/>
</dbReference>
<comment type="similarity">
    <text evidence="1 5">Belongs to the iron/ascorbate-dependent oxidoreductase family.</text>
</comment>
<evidence type="ECO:0000313" key="8">
    <source>
        <dbReference type="Proteomes" id="UP000829196"/>
    </source>
</evidence>
<evidence type="ECO:0000256" key="5">
    <source>
        <dbReference type="RuleBase" id="RU003682"/>
    </source>
</evidence>
<dbReference type="OrthoDB" id="288590at2759"/>
<dbReference type="PANTHER" id="PTHR47991">
    <property type="entry name" value="OXOGLUTARATE/IRON-DEPENDENT DIOXYGENASE"/>
    <property type="match status" value="1"/>
</dbReference>
<organism evidence="7 8">
    <name type="scientific">Dendrobium nobile</name>
    <name type="common">Orchid</name>
    <dbReference type="NCBI Taxonomy" id="94219"/>
    <lineage>
        <taxon>Eukaryota</taxon>
        <taxon>Viridiplantae</taxon>
        <taxon>Streptophyta</taxon>
        <taxon>Embryophyta</taxon>
        <taxon>Tracheophyta</taxon>
        <taxon>Spermatophyta</taxon>
        <taxon>Magnoliopsida</taxon>
        <taxon>Liliopsida</taxon>
        <taxon>Asparagales</taxon>
        <taxon>Orchidaceae</taxon>
        <taxon>Epidendroideae</taxon>
        <taxon>Malaxideae</taxon>
        <taxon>Dendrobiinae</taxon>
        <taxon>Dendrobium</taxon>
    </lineage>
</organism>
<comment type="caution">
    <text evidence="7">The sequence shown here is derived from an EMBL/GenBank/DDBJ whole genome shotgun (WGS) entry which is preliminary data.</text>
</comment>
<dbReference type="AlphaFoldDB" id="A0A8T3AEJ0"/>
<dbReference type="SMR" id="A0A8T3AEJ0"/>
<sequence length="330" mass="36873">MAASLSSSVTHISAYAAIDAIIKEEIPVIDLSILRNATPNQRPQLIQEIGQACKEWGCFSLINHGVPESLRTLMMEAFTEFFDLSEEERREYLGKRILDPIRHEMGISTTAEGEKYSRDFVRIFVHPAMHSPSKPQHFRAILEEYARQTREIANDLLTAIGESLGLDESYMEKALDLANGHQILVGNRYPPSPQAHQLALGLSAHSDTPLLSVVMQKGSIHGLQVMHNGRWIPVQLIPGSFFIHTGDLLEIVSNGKYKSLLHRVMLDERSTRISVVTAMGPPVENIVAPAPKLVEIVSKNSVFPSIKYVDYVELVKYNPFGKSVLDLLRI</sequence>
<dbReference type="InterPro" id="IPR044861">
    <property type="entry name" value="IPNS-like_FE2OG_OXY"/>
</dbReference>
<dbReference type="InterPro" id="IPR026992">
    <property type="entry name" value="DIOX_N"/>
</dbReference>
<evidence type="ECO:0000256" key="3">
    <source>
        <dbReference type="ARBA" id="ARBA00023002"/>
    </source>
</evidence>
<accession>A0A8T3AEJ0</accession>
<dbReference type="SUPFAM" id="SSF51197">
    <property type="entry name" value="Clavaminate synthase-like"/>
    <property type="match status" value="1"/>
</dbReference>
<evidence type="ECO:0000313" key="7">
    <source>
        <dbReference type="EMBL" id="KAI0494787.1"/>
    </source>
</evidence>
<dbReference type="GO" id="GO:0046872">
    <property type="term" value="F:metal ion binding"/>
    <property type="evidence" value="ECO:0007669"/>
    <property type="project" value="UniProtKB-KW"/>
</dbReference>
<dbReference type="Pfam" id="PF03171">
    <property type="entry name" value="2OG-FeII_Oxy"/>
    <property type="match status" value="1"/>
</dbReference>
<keyword evidence="2 5" id="KW-0479">Metal-binding</keyword>
<dbReference type="InterPro" id="IPR005123">
    <property type="entry name" value="Oxoglu/Fe-dep_dioxygenase_dom"/>
</dbReference>
<dbReference type="Pfam" id="PF14226">
    <property type="entry name" value="DIOX_N"/>
    <property type="match status" value="1"/>
</dbReference>
<evidence type="ECO:0000256" key="1">
    <source>
        <dbReference type="ARBA" id="ARBA00008056"/>
    </source>
</evidence>
<evidence type="ECO:0000259" key="6">
    <source>
        <dbReference type="PROSITE" id="PS51471"/>
    </source>
</evidence>
<name>A0A8T3AEJ0_DENNO</name>
<gene>
    <name evidence="7" type="ORF">KFK09_024930</name>
</gene>
<feature type="domain" description="Fe2OG dioxygenase" evidence="6">
    <location>
        <begin position="179"/>
        <end position="281"/>
    </location>
</feature>
<keyword evidence="8" id="KW-1185">Reference proteome</keyword>
<dbReference type="EMBL" id="JAGYWB010000017">
    <property type="protein sequence ID" value="KAI0494787.1"/>
    <property type="molecule type" value="Genomic_DNA"/>
</dbReference>
<dbReference type="Gene3D" id="2.60.120.330">
    <property type="entry name" value="B-lactam Antibiotic, Isopenicillin N Synthase, Chain"/>
    <property type="match status" value="1"/>
</dbReference>
<dbReference type="InterPro" id="IPR050295">
    <property type="entry name" value="Plant_2OG-oxidoreductases"/>
</dbReference>
<proteinExistence type="inferred from homology"/>
<evidence type="ECO:0000256" key="2">
    <source>
        <dbReference type="ARBA" id="ARBA00022723"/>
    </source>
</evidence>
<protein>
    <recommendedName>
        <fullName evidence="6">Fe2OG dioxygenase domain-containing protein</fullName>
    </recommendedName>
</protein>
<keyword evidence="4 5" id="KW-0408">Iron</keyword>
<dbReference type="Proteomes" id="UP000829196">
    <property type="component" value="Unassembled WGS sequence"/>
</dbReference>
<evidence type="ECO:0000256" key="4">
    <source>
        <dbReference type="ARBA" id="ARBA00023004"/>
    </source>
</evidence>
<dbReference type="PROSITE" id="PS51471">
    <property type="entry name" value="FE2OG_OXY"/>
    <property type="match status" value="1"/>
</dbReference>